<name>A0A7R9BIM3_9CRUS</name>
<evidence type="ECO:0000256" key="4">
    <source>
        <dbReference type="ARBA" id="ARBA00022898"/>
    </source>
</evidence>
<dbReference type="EMBL" id="CAJPEX010000542">
    <property type="protein sequence ID" value="CAG0916206.1"/>
    <property type="molecule type" value="Genomic_DNA"/>
</dbReference>
<dbReference type="EMBL" id="OA882579">
    <property type="protein sequence ID" value="CAD7276054.1"/>
    <property type="molecule type" value="Genomic_DNA"/>
</dbReference>
<dbReference type="Gene3D" id="3.90.1150.10">
    <property type="entry name" value="Aspartate Aminotransferase, domain 1"/>
    <property type="match status" value="1"/>
</dbReference>
<dbReference type="Gene3D" id="2.40.10.10">
    <property type="entry name" value="Trypsin-like serine proteases"/>
    <property type="match status" value="1"/>
</dbReference>
<dbReference type="PROSITE" id="PS50240">
    <property type="entry name" value="TRYPSIN_DOM"/>
    <property type="match status" value="1"/>
</dbReference>
<reference evidence="7" key="1">
    <citation type="submission" date="2020-11" db="EMBL/GenBank/DDBJ databases">
        <authorList>
            <person name="Tran Van P."/>
        </authorList>
    </citation>
    <scope>NUCLEOTIDE SEQUENCE</scope>
</reference>
<dbReference type="Proteomes" id="UP000678499">
    <property type="component" value="Unassembled WGS sequence"/>
</dbReference>
<proteinExistence type="predicted"/>
<dbReference type="InterPro" id="IPR009003">
    <property type="entry name" value="Peptidase_S1_PA"/>
</dbReference>
<evidence type="ECO:0000256" key="1">
    <source>
        <dbReference type="ARBA" id="ARBA00001933"/>
    </source>
</evidence>
<dbReference type="InterPro" id="IPR000192">
    <property type="entry name" value="Aminotrans_V_dom"/>
</dbReference>
<accession>A0A7R9BIM3</accession>
<dbReference type="InterPro" id="IPR015424">
    <property type="entry name" value="PyrdxlP-dep_Trfase"/>
</dbReference>
<dbReference type="InterPro" id="IPR001254">
    <property type="entry name" value="Trypsin_dom"/>
</dbReference>
<evidence type="ECO:0000313" key="8">
    <source>
        <dbReference type="Proteomes" id="UP000678499"/>
    </source>
</evidence>
<feature type="domain" description="Peptidase S1" evidence="6">
    <location>
        <begin position="606"/>
        <end position="757"/>
    </location>
</feature>
<dbReference type="SUPFAM" id="SSF53383">
    <property type="entry name" value="PLP-dependent transferases"/>
    <property type="match status" value="1"/>
</dbReference>
<dbReference type="PANTHER" id="PTHR42778:SF1">
    <property type="entry name" value="2-AMINOETHYLPHOSPHONATE--PYRUVATE TRANSAMINASE"/>
    <property type="match status" value="1"/>
</dbReference>
<dbReference type="PANTHER" id="PTHR42778">
    <property type="entry name" value="2-AMINOETHYLPHOSPHONATE--PYRUVATE TRANSAMINASE"/>
    <property type="match status" value="1"/>
</dbReference>
<dbReference type="OrthoDB" id="7403325at2759"/>
<dbReference type="InterPro" id="IPR043504">
    <property type="entry name" value="Peptidase_S1_PA_chymotrypsin"/>
</dbReference>
<keyword evidence="2" id="KW-0032">Aminotransferase</keyword>
<protein>
    <recommendedName>
        <fullName evidence="6">Peptidase S1 domain-containing protein</fullName>
    </recommendedName>
</protein>
<evidence type="ECO:0000256" key="5">
    <source>
        <dbReference type="SAM" id="MobiDB-lite"/>
    </source>
</evidence>
<dbReference type="GO" id="GO:0004252">
    <property type="term" value="F:serine-type endopeptidase activity"/>
    <property type="evidence" value="ECO:0007669"/>
    <property type="project" value="InterPro"/>
</dbReference>
<dbReference type="SUPFAM" id="SSF50494">
    <property type="entry name" value="Trypsin-like serine proteases"/>
    <property type="match status" value="1"/>
</dbReference>
<keyword evidence="8" id="KW-1185">Reference proteome</keyword>
<comment type="cofactor">
    <cofactor evidence="1">
        <name>pyridoxal 5'-phosphate</name>
        <dbReference type="ChEBI" id="CHEBI:597326"/>
    </cofactor>
</comment>
<evidence type="ECO:0000256" key="3">
    <source>
        <dbReference type="ARBA" id="ARBA00022679"/>
    </source>
</evidence>
<dbReference type="Gene3D" id="3.40.640.10">
    <property type="entry name" value="Type I PLP-dependent aspartate aminotransferase-like (Major domain)"/>
    <property type="match status" value="1"/>
</dbReference>
<evidence type="ECO:0000313" key="7">
    <source>
        <dbReference type="EMBL" id="CAD7276054.1"/>
    </source>
</evidence>
<keyword evidence="3" id="KW-0808">Transferase</keyword>
<organism evidence="7">
    <name type="scientific">Notodromas monacha</name>
    <dbReference type="NCBI Taxonomy" id="399045"/>
    <lineage>
        <taxon>Eukaryota</taxon>
        <taxon>Metazoa</taxon>
        <taxon>Ecdysozoa</taxon>
        <taxon>Arthropoda</taxon>
        <taxon>Crustacea</taxon>
        <taxon>Oligostraca</taxon>
        <taxon>Ostracoda</taxon>
        <taxon>Podocopa</taxon>
        <taxon>Podocopida</taxon>
        <taxon>Cypridocopina</taxon>
        <taxon>Cypridoidea</taxon>
        <taxon>Cyprididae</taxon>
        <taxon>Notodromas</taxon>
    </lineage>
</organism>
<dbReference type="AlphaFoldDB" id="A0A7R9BIM3"/>
<dbReference type="NCBIfam" id="NF010006">
    <property type="entry name" value="PRK13479.1"/>
    <property type="match status" value="1"/>
</dbReference>
<dbReference type="Pfam" id="PF00089">
    <property type="entry name" value="Trypsin"/>
    <property type="match status" value="1"/>
</dbReference>
<dbReference type="InterPro" id="IPR015421">
    <property type="entry name" value="PyrdxlP-dep_Trfase_major"/>
</dbReference>
<evidence type="ECO:0000259" key="6">
    <source>
        <dbReference type="PROSITE" id="PS50240"/>
    </source>
</evidence>
<gene>
    <name evidence="7" type="ORF">NMOB1V02_LOCUS3832</name>
</gene>
<evidence type="ECO:0000256" key="2">
    <source>
        <dbReference type="ARBA" id="ARBA00022576"/>
    </source>
</evidence>
<dbReference type="GO" id="GO:0008483">
    <property type="term" value="F:transaminase activity"/>
    <property type="evidence" value="ECO:0007669"/>
    <property type="project" value="UniProtKB-KW"/>
</dbReference>
<dbReference type="InterPro" id="IPR015422">
    <property type="entry name" value="PyrdxlP-dep_Trfase_small"/>
</dbReference>
<dbReference type="SMART" id="SM00020">
    <property type="entry name" value="Tryp_SPc"/>
    <property type="match status" value="1"/>
</dbReference>
<feature type="compositionally biased region" description="Pro residues" evidence="5">
    <location>
        <begin position="80"/>
        <end position="91"/>
    </location>
</feature>
<feature type="region of interest" description="Disordered" evidence="5">
    <location>
        <begin position="63"/>
        <end position="94"/>
    </location>
</feature>
<dbReference type="Pfam" id="PF00266">
    <property type="entry name" value="Aminotran_5"/>
    <property type="match status" value="1"/>
</dbReference>
<keyword evidence="4" id="KW-0663">Pyridoxal phosphate</keyword>
<sequence length="775" mass="86433">MLGYQMSDMKHYQHVSQPFTGFGPVGVQSAHFYFSSAMNVLGNPPNSISPDVSPSEVHLKNFEPSKTSHITNAEEEEEPPPPGLITPPMSPKPGSLNDDGIPKELADMQMPDACELCSVLLSSKMKADLHYACSTHERRMKRFMIKYCQSHRLSLPEKFRTKASHKNSPNSQKRCKICQVSFEDDVDADKHFANICHNRRLDGKPLLKTGFYNKLTGKWQKNMESKKTITDHHRVNLFTPGPLNVSEQVKKAMLVDYGSREDAFIGIVSTVRRKLLEVAGLSEGEYSCILLQGSGSYGLEAVLQTFVPANGRVLTLVNGDYGRRVVKMCEMMKTDVDKIVIPDNEAFSVSIIEEYFTPNFQKLKKDDQFEMKASYDLISVQHCETTHGVMNEIHELGPILKNKFPGALIMIDAASSFGGTKLSMQDSCADFVVSSSNKCLEGVPGLAIIFARNRALASHAGISRSYSMDLVDQLNYLDKTGQFRFTPPIQCILAMMEAVNQLVKEGGVSGRAKRYEKSCSFTRKEMQNMGFQLFLRPEIRCDFISSFLVPEIEGFNLAEFTHKLAQRGQIIYRGTSKSVQTFRIGHIGDIYQENCEELISSMKDVLTEMNLKIPIFNDLVGGIQLPTSSLNLRDQTPLMVFGVDSSGLDVRKERKKIKEASATIVFAMSSTDCLQEFQDAQVPLQYFPQFICTSGGFLRGRSCHGDRGSALITISEVTGQAGLVGLLTWMAACESPGFPGVFTKLSHYSDWINRQIQEIKNPSTARTKVKLSSMI</sequence>
<dbReference type="GO" id="GO:0006508">
    <property type="term" value="P:proteolysis"/>
    <property type="evidence" value="ECO:0007669"/>
    <property type="project" value="InterPro"/>
</dbReference>